<keyword evidence="2" id="KW-1185">Reference proteome</keyword>
<organism evidence="1 2">
    <name type="scientific">Microbacterium invictum</name>
    <dbReference type="NCBI Taxonomy" id="515415"/>
    <lineage>
        <taxon>Bacteria</taxon>
        <taxon>Bacillati</taxon>
        <taxon>Actinomycetota</taxon>
        <taxon>Actinomycetes</taxon>
        <taxon>Micrococcales</taxon>
        <taxon>Microbacteriaceae</taxon>
        <taxon>Microbacterium</taxon>
    </lineage>
</organism>
<evidence type="ECO:0008006" key="3">
    <source>
        <dbReference type="Google" id="ProtNLM"/>
    </source>
</evidence>
<evidence type="ECO:0000313" key="2">
    <source>
        <dbReference type="Proteomes" id="UP001324533"/>
    </source>
</evidence>
<sequence>MLSTACSPGAEASAVALAAVVRELRSLSVALADAAVVARSLDHATGWRARAAEAFHEKAALWAGDVSGLTCRLETVIHEAQCAGDRAAMMAEGCW</sequence>
<proteinExistence type="predicted"/>
<gene>
    <name evidence="1" type="ORF">T9R20_16630</name>
</gene>
<dbReference type="RefSeq" id="WP_322410446.1">
    <property type="nucleotide sequence ID" value="NZ_CP139779.1"/>
</dbReference>
<reference evidence="1 2" key="1">
    <citation type="submission" date="2023-06" db="EMBL/GenBank/DDBJ databases">
        <title>Rock-solubilizing bacteria, Microbacterium invictum, promotes re-establishment of vegetation in rocky wasteland by accelerating rock bio-weathering and reshaping soil bacterial community.</title>
        <authorList>
            <person name="Liu C."/>
        </authorList>
    </citation>
    <scope>NUCLEOTIDE SEQUENCE [LARGE SCALE GENOMIC DNA]</scope>
    <source>
        <strain evidence="1 2">X-18</strain>
    </source>
</reference>
<evidence type="ECO:0000313" key="1">
    <source>
        <dbReference type="EMBL" id="WQB70299.1"/>
    </source>
</evidence>
<dbReference type="EMBL" id="CP139779">
    <property type="protein sequence ID" value="WQB70299.1"/>
    <property type="molecule type" value="Genomic_DNA"/>
</dbReference>
<dbReference type="Proteomes" id="UP001324533">
    <property type="component" value="Chromosome"/>
</dbReference>
<name>A0ABZ0VAP4_9MICO</name>
<accession>A0ABZ0VAP4</accession>
<protein>
    <recommendedName>
        <fullName evidence="3">WXG100 family type VII secretion target</fullName>
    </recommendedName>
</protein>